<dbReference type="GO" id="GO:0003700">
    <property type="term" value="F:DNA-binding transcription factor activity"/>
    <property type="evidence" value="ECO:0007669"/>
    <property type="project" value="InterPro"/>
</dbReference>
<dbReference type="InterPro" id="IPR036388">
    <property type="entry name" value="WH-like_DNA-bd_sf"/>
</dbReference>
<comment type="caution">
    <text evidence="6">The sequence shown here is derived from an EMBL/GenBank/DDBJ whole genome shotgun (WGS) entry which is preliminary data.</text>
</comment>
<sequence>MNISWLEDFLALAFTKNFSRAADLCHMTQPAFGRRIKALEEWLGTSLFDRGTQPITLTETGEWFRKVAQDLLAQVARLPVEARAVEESWATTLQFAATHTLSFSFMPNWLRSLEPRVSVGAIQCVSDMLQRCEALMLQGKVQFVLCHTHPHIHGQLEAAGYPSIQLGNDIFIPVSSADDQGQPLHYVTSADGGPPLSQ</sequence>
<evidence type="ECO:0000256" key="3">
    <source>
        <dbReference type="ARBA" id="ARBA00023125"/>
    </source>
</evidence>
<evidence type="ECO:0000256" key="1">
    <source>
        <dbReference type="ARBA" id="ARBA00009437"/>
    </source>
</evidence>
<dbReference type="InterPro" id="IPR036390">
    <property type="entry name" value="WH_DNA-bd_sf"/>
</dbReference>
<evidence type="ECO:0000259" key="5">
    <source>
        <dbReference type="PROSITE" id="PS50931"/>
    </source>
</evidence>
<dbReference type="GO" id="GO:0000976">
    <property type="term" value="F:transcription cis-regulatory region binding"/>
    <property type="evidence" value="ECO:0007669"/>
    <property type="project" value="TreeGrafter"/>
</dbReference>
<dbReference type="InterPro" id="IPR000847">
    <property type="entry name" value="LysR_HTH_N"/>
</dbReference>
<dbReference type="PROSITE" id="PS50931">
    <property type="entry name" value="HTH_LYSR"/>
    <property type="match status" value="1"/>
</dbReference>
<dbReference type="FunFam" id="1.10.10.10:FF:000001">
    <property type="entry name" value="LysR family transcriptional regulator"/>
    <property type="match status" value="1"/>
</dbReference>
<name>A0A2N4TZ04_9BURK</name>
<evidence type="ECO:0000256" key="2">
    <source>
        <dbReference type="ARBA" id="ARBA00023015"/>
    </source>
</evidence>
<dbReference type="RefSeq" id="WP_102075840.1">
    <property type="nucleotide sequence ID" value="NZ_PDNW01000034.1"/>
</dbReference>
<dbReference type="Pfam" id="PF00126">
    <property type="entry name" value="HTH_1"/>
    <property type="match status" value="1"/>
</dbReference>
<dbReference type="OrthoDB" id="8715249at2"/>
<proteinExistence type="inferred from homology"/>
<keyword evidence="7" id="KW-1185">Reference proteome</keyword>
<evidence type="ECO:0000313" key="7">
    <source>
        <dbReference type="Proteomes" id="UP000234190"/>
    </source>
</evidence>
<comment type="similarity">
    <text evidence="1">Belongs to the LysR transcriptional regulatory family.</text>
</comment>
<dbReference type="Proteomes" id="UP000234190">
    <property type="component" value="Unassembled WGS sequence"/>
</dbReference>
<organism evidence="6 7">
    <name type="scientific">Pollutimonas subterranea</name>
    <dbReference type="NCBI Taxonomy" id="2045210"/>
    <lineage>
        <taxon>Bacteria</taxon>
        <taxon>Pseudomonadati</taxon>
        <taxon>Pseudomonadota</taxon>
        <taxon>Betaproteobacteria</taxon>
        <taxon>Burkholderiales</taxon>
        <taxon>Alcaligenaceae</taxon>
        <taxon>Pollutimonas</taxon>
    </lineage>
</organism>
<reference evidence="6 7" key="1">
    <citation type="submission" date="2017-10" db="EMBL/GenBank/DDBJ databases">
        <title>Two draft genome sequences of Pusillimonas sp. strains isolated from a nitrate- and radionuclide-contaminated groundwater in Russia.</title>
        <authorList>
            <person name="Grouzdev D.S."/>
            <person name="Tourova T.P."/>
            <person name="Goeva M.A."/>
            <person name="Babich T.L."/>
            <person name="Sokolova D.S."/>
            <person name="Abdullin R."/>
            <person name="Poltaraus A.B."/>
            <person name="Toshchakov S.V."/>
            <person name="Nazina T.N."/>
        </authorList>
    </citation>
    <scope>NUCLEOTIDE SEQUENCE [LARGE SCALE GENOMIC DNA]</scope>
    <source>
        <strain evidence="6 7">JR1/69-3-13</strain>
    </source>
</reference>
<accession>A0A2N4TZ04</accession>
<dbReference type="PANTHER" id="PTHR30126:SF2">
    <property type="entry name" value="HTH-TYPE TRANSCRIPTIONAL REGULATOR YJIE"/>
    <property type="match status" value="1"/>
</dbReference>
<protein>
    <recommendedName>
        <fullName evidence="5">HTH lysR-type domain-containing protein</fullName>
    </recommendedName>
</protein>
<keyword evidence="2" id="KW-0805">Transcription regulation</keyword>
<gene>
    <name evidence="6" type="ORF">CR159_20670</name>
</gene>
<evidence type="ECO:0000313" key="6">
    <source>
        <dbReference type="EMBL" id="PLC47979.1"/>
    </source>
</evidence>
<dbReference type="EMBL" id="PDNW01000034">
    <property type="protein sequence ID" value="PLC47979.1"/>
    <property type="molecule type" value="Genomic_DNA"/>
</dbReference>
<evidence type="ECO:0000256" key="4">
    <source>
        <dbReference type="ARBA" id="ARBA00023163"/>
    </source>
</evidence>
<keyword evidence="4" id="KW-0804">Transcription</keyword>
<dbReference type="PRINTS" id="PR00039">
    <property type="entry name" value="HTHLYSR"/>
</dbReference>
<dbReference type="Gene3D" id="1.10.10.10">
    <property type="entry name" value="Winged helix-like DNA-binding domain superfamily/Winged helix DNA-binding domain"/>
    <property type="match status" value="1"/>
</dbReference>
<keyword evidence="3" id="KW-0238">DNA-binding</keyword>
<feature type="domain" description="HTH lysR-type" evidence="5">
    <location>
        <begin position="1"/>
        <end position="58"/>
    </location>
</feature>
<dbReference type="AlphaFoldDB" id="A0A2N4TZ04"/>
<dbReference type="PANTHER" id="PTHR30126">
    <property type="entry name" value="HTH-TYPE TRANSCRIPTIONAL REGULATOR"/>
    <property type="match status" value="1"/>
</dbReference>
<dbReference type="SUPFAM" id="SSF46785">
    <property type="entry name" value="Winged helix' DNA-binding domain"/>
    <property type="match status" value="1"/>
</dbReference>